<dbReference type="InterPro" id="IPR051414">
    <property type="entry name" value="Adenylate-forming_Reductase"/>
</dbReference>
<dbReference type="OrthoDB" id="429813at2759"/>
<dbReference type="InterPro" id="IPR042099">
    <property type="entry name" value="ANL_N_sf"/>
</dbReference>
<dbReference type="Pfam" id="PF23562">
    <property type="entry name" value="AMP-binding_C_3"/>
    <property type="match status" value="1"/>
</dbReference>
<evidence type="ECO:0000259" key="4">
    <source>
        <dbReference type="Pfam" id="PF00550"/>
    </source>
</evidence>
<accession>A0A2J6S456</accession>
<dbReference type="InterPro" id="IPR036291">
    <property type="entry name" value="NAD(P)-bd_dom_sf"/>
</dbReference>
<evidence type="ECO:0000313" key="7">
    <source>
        <dbReference type="Proteomes" id="UP000235786"/>
    </source>
</evidence>
<dbReference type="Gene3D" id="3.40.50.12780">
    <property type="entry name" value="N-terminal domain of ligase-like"/>
    <property type="match status" value="1"/>
</dbReference>
<feature type="domain" description="Thioester reductase (TE)" evidence="5">
    <location>
        <begin position="703"/>
        <end position="943"/>
    </location>
</feature>
<evidence type="ECO:0000259" key="3">
    <source>
        <dbReference type="Pfam" id="PF00501"/>
    </source>
</evidence>
<feature type="domain" description="AMP-dependent synthetase/ligase" evidence="3">
    <location>
        <begin position="36"/>
        <end position="371"/>
    </location>
</feature>
<dbReference type="InterPro" id="IPR000873">
    <property type="entry name" value="AMP-dep_synth/lig_dom"/>
</dbReference>
<keyword evidence="7" id="KW-1185">Reference proteome</keyword>
<dbReference type="Pfam" id="PF00550">
    <property type="entry name" value="PP-binding"/>
    <property type="match status" value="1"/>
</dbReference>
<reference evidence="6 7" key="1">
    <citation type="submission" date="2016-04" db="EMBL/GenBank/DDBJ databases">
        <title>A degradative enzymes factory behind the ericoid mycorrhizal symbiosis.</title>
        <authorList>
            <consortium name="DOE Joint Genome Institute"/>
            <person name="Martino E."/>
            <person name="Morin E."/>
            <person name="Grelet G."/>
            <person name="Kuo A."/>
            <person name="Kohler A."/>
            <person name="Daghino S."/>
            <person name="Barry K."/>
            <person name="Choi C."/>
            <person name="Cichocki N."/>
            <person name="Clum A."/>
            <person name="Copeland A."/>
            <person name="Hainaut M."/>
            <person name="Haridas S."/>
            <person name="Labutti K."/>
            <person name="Lindquist E."/>
            <person name="Lipzen A."/>
            <person name="Khouja H.-R."/>
            <person name="Murat C."/>
            <person name="Ohm R."/>
            <person name="Olson A."/>
            <person name="Spatafora J."/>
            <person name="Veneault-Fourrey C."/>
            <person name="Henrissat B."/>
            <person name="Grigoriev I."/>
            <person name="Martin F."/>
            <person name="Perotto S."/>
        </authorList>
    </citation>
    <scope>NUCLEOTIDE SEQUENCE [LARGE SCALE GENOMIC DNA]</scope>
    <source>
        <strain evidence="6 7">F</strain>
    </source>
</reference>
<dbReference type="AlphaFoldDB" id="A0A2J6S456"/>
<dbReference type="PANTHER" id="PTHR43439:SF2">
    <property type="entry name" value="ENZYME, PUTATIVE (JCVI)-RELATED"/>
    <property type="match status" value="1"/>
</dbReference>
<protein>
    <submittedName>
        <fullName evidence="6">Acetyl-CoA synthetase-like protein</fullName>
    </submittedName>
</protein>
<dbReference type="Gene3D" id="1.10.1200.10">
    <property type="entry name" value="ACP-like"/>
    <property type="match status" value="1"/>
</dbReference>
<dbReference type="SUPFAM" id="SSF56801">
    <property type="entry name" value="Acetyl-CoA synthetase-like"/>
    <property type="match status" value="1"/>
</dbReference>
<keyword evidence="1" id="KW-0596">Phosphopantetheine</keyword>
<dbReference type="EMBL" id="KZ613940">
    <property type="protein sequence ID" value="PMD45527.1"/>
    <property type="molecule type" value="Genomic_DNA"/>
</dbReference>
<name>A0A2J6S456_HYAVF</name>
<proteinExistence type="predicted"/>
<dbReference type="STRING" id="1149755.A0A2J6S456"/>
<dbReference type="Proteomes" id="UP000235786">
    <property type="component" value="Unassembled WGS sequence"/>
</dbReference>
<keyword evidence="2" id="KW-0597">Phosphoprotein</keyword>
<dbReference type="InterPro" id="IPR013120">
    <property type="entry name" value="FAR_NAD-bd"/>
</dbReference>
<evidence type="ECO:0000256" key="1">
    <source>
        <dbReference type="ARBA" id="ARBA00022450"/>
    </source>
</evidence>
<dbReference type="PANTHER" id="PTHR43439">
    <property type="entry name" value="PHENYLACETATE-COENZYME A LIGASE"/>
    <property type="match status" value="1"/>
</dbReference>
<dbReference type="Pfam" id="PF07993">
    <property type="entry name" value="NAD_binding_4"/>
    <property type="match status" value="1"/>
</dbReference>
<feature type="domain" description="Carrier" evidence="4">
    <location>
        <begin position="584"/>
        <end position="650"/>
    </location>
</feature>
<dbReference type="InterPro" id="IPR036736">
    <property type="entry name" value="ACP-like_sf"/>
</dbReference>
<dbReference type="Gene3D" id="3.40.50.720">
    <property type="entry name" value="NAD(P)-binding Rossmann-like Domain"/>
    <property type="match status" value="1"/>
</dbReference>
<gene>
    <name evidence="6" type="ORF">L207DRAFT_524885</name>
</gene>
<evidence type="ECO:0000256" key="2">
    <source>
        <dbReference type="ARBA" id="ARBA00022553"/>
    </source>
</evidence>
<dbReference type="InterPro" id="IPR009081">
    <property type="entry name" value="PP-bd_ACP"/>
</dbReference>
<evidence type="ECO:0000313" key="6">
    <source>
        <dbReference type="EMBL" id="PMD45527.1"/>
    </source>
</evidence>
<dbReference type="Pfam" id="PF00501">
    <property type="entry name" value="AMP-binding"/>
    <property type="match status" value="1"/>
</dbReference>
<dbReference type="SUPFAM" id="SSF51735">
    <property type="entry name" value="NAD(P)-binding Rossmann-fold domains"/>
    <property type="match status" value="1"/>
</dbReference>
<evidence type="ECO:0000259" key="5">
    <source>
        <dbReference type="Pfam" id="PF07993"/>
    </source>
</evidence>
<organism evidence="6 7">
    <name type="scientific">Hyaloscypha variabilis (strain UAMH 11265 / GT02V1 / F)</name>
    <name type="common">Meliniomyces variabilis</name>
    <dbReference type="NCBI Taxonomy" id="1149755"/>
    <lineage>
        <taxon>Eukaryota</taxon>
        <taxon>Fungi</taxon>
        <taxon>Dikarya</taxon>
        <taxon>Ascomycota</taxon>
        <taxon>Pezizomycotina</taxon>
        <taxon>Leotiomycetes</taxon>
        <taxon>Helotiales</taxon>
        <taxon>Hyaloscyphaceae</taxon>
        <taxon>Hyaloscypha</taxon>
        <taxon>Hyaloscypha variabilis</taxon>
    </lineage>
</organism>
<dbReference type="SUPFAM" id="SSF47336">
    <property type="entry name" value="ACP-like"/>
    <property type="match status" value="1"/>
</dbReference>
<sequence>MSLEPLLTYFTYTLGQAAEQNKDLPRDFETVTQFIDRQARVHPDKPAVAFPLPTREKEKEWGCKVLSFRDLKRGSVGVVNSLKEVVGEIKLNESQPLVGLICPSSEDFLFAWLGLMRAGFAALLIAPQCQPEAIAHLCTSCEVSTLFYDEIYHDLALSAAKTTSNSLVAYNLPWQQSKTSLDWIIKYTPPNLNQTPVHTSISESIAYIHHTSGTSTGLPKPIPQSHHAAVGVLPLLSGSTAATFTTTPLYHGGIADCFRAWTSNALIYLFPSSIPITALNIVSSLLAAQQFTTHNPSQIPRVKYFSSVPYVLQMLAADTDGVFWLQKMDIVGVGGAALPESVGNSLSSMGVNLISRFGSAECGFLLSSHRNYAKDKEWQYLRVPPSSPYLRFEKQEDGSGLFELVVLKGWPHLAKRNREDGGLATSDLFERHPVIEGAWRYHSRSDGQITLVTGKKFDPALVEDEIVAAAGEIRDCFVFGNGRQVPGVLVFLEANIEARFEQKEVEERVWRAIELVNSKGQDHTRISRDMVVLKRDGKLEKSSKGTVLRSAAEKTFASDIEAAYAREDTTTTSIANSDGSAIDIVREIVNAVVGTNKLGDKDEFYQHGVDSASCMRIRNQLGKHFHAEGKSLPWNIVYDSGNIEGLSEFLTRWQEGEEPDENGMSEMLELVDRYSNIREPSTWQLNRLSSSPNSSVLGGVVLLTGATGSLGSHILSQLLRNPTMTRVYCLVKTKTTETSESRVLSVLKQRKIVPESQGSLDKLQCLPAELEQEDLGLSASFYEKLQSEVSTIIHAAWPVNFSLPLRAFEPSLRGLRNLLQLSQSSLRSPGFIFCSSTAAVLGPNHPSLILETTSTSPDDADSLGYSKSKWVAESICSRVAELNKESKFKIVRIGQLTGDTEHGVWNMSEAYPLMLSTVNDIGGLPRINDKLSWLPLDVVAKAVCEISLRGDEKARASESGICEVYHVVNNDSSVSFTNLLEWLKTIRKEPFEVIEPREWIEELEQLENHPAKALLGLWKRAYGDDAGEDPQEITTFITKNADRESKTMRSVSPVDKILFAKIWMWLEGEMGNCD</sequence>